<evidence type="ECO:0000313" key="1">
    <source>
        <dbReference type="EMBL" id="PNR95576.1"/>
    </source>
</evidence>
<reference evidence="1 2" key="1">
    <citation type="submission" date="2013-12" db="EMBL/GenBank/DDBJ databases">
        <title>Comparative genomics of Petrotoga isolates.</title>
        <authorList>
            <person name="Nesbo C.L."/>
            <person name="Charchuk R."/>
            <person name="Chow K."/>
        </authorList>
    </citation>
    <scope>NUCLEOTIDE SEQUENCE [LARGE SCALE GENOMIC DNA]</scope>
    <source>
        <strain evidence="1 2">DSM 13574</strain>
    </source>
</reference>
<organism evidence="1 2">
    <name type="scientific">Petrotoga olearia DSM 13574</name>
    <dbReference type="NCBI Taxonomy" id="1122955"/>
    <lineage>
        <taxon>Bacteria</taxon>
        <taxon>Thermotogati</taxon>
        <taxon>Thermotogota</taxon>
        <taxon>Thermotogae</taxon>
        <taxon>Petrotogales</taxon>
        <taxon>Petrotogaceae</taxon>
        <taxon>Petrotoga</taxon>
    </lineage>
</organism>
<dbReference type="AlphaFoldDB" id="A0A2K1NYI3"/>
<name>A0A2K1NYI3_9BACT</name>
<evidence type="ECO:0008006" key="3">
    <source>
        <dbReference type="Google" id="ProtNLM"/>
    </source>
</evidence>
<dbReference type="RefSeq" id="WP_103067395.1">
    <property type="nucleotide sequence ID" value="NZ_AZRL01000021.1"/>
</dbReference>
<dbReference type="EMBL" id="AZRL01000021">
    <property type="protein sequence ID" value="PNR95576.1"/>
    <property type="molecule type" value="Genomic_DNA"/>
</dbReference>
<evidence type="ECO:0000313" key="2">
    <source>
        <dbReference type="Proteomes" id="UP000236434"/>
    </source>
</evidence>
<gene>
    <name evidence="1" type="ORF">X929_07695</name>
</gene>
<proteinExistence type="predicted"/>
<dbReference type="OrthoDB" id="45576at2"/>
<accession>A0A2K1NYI3</accession>
<comment type="caution">
    <text evidence="1">The sequence shown here is derived from an EMBL/GenBank/DDBJ whole genome shotgun (WGS) entry which is preliminary data.</text>
</comment>
<sequence>MPRTTGEKDTNVNLFEYRPVRPFIQIPEKVLMYILQLTPSSFAKVYLYLYNMSYGLGYDHTVTHTSVREIASNLNISIGRTQNAITYFKKIKAIEKIESRAVIGTKYKVNVPEYSSSRNNWYFTEPNKVRYIMMKEKLLTSEKLVTSKIKRYKSVKKSLELGLFDTFEE</sequence>
<dbReference type="Proteomes" id="UP000236434">
    <property type="component" value="Unassembled WGS sequence"/>
</dbReference>
<protein>
    <recommendedName>
        <fullName evidence="3">Bacteriophage lambda Replication protein O N-terminal domain-containing protein</fullName>
    </recommendedName>
</protein>